<evidence type="ECO:0000259" key="10">
    <source>
        <dbReference type="Pfam" id="PF07670"/>
    </source>
</evidence>
<dbReference type="PANTHER" id="PTHR10590">
    <property type="entry name" value="SODIUM/NUCLEOSIDE COTRANSPORTER"/>
    <property type="match status" value="1"/>
</dbReference>
<dbReference type="RefSeq" id="WP_112925604.1">
    <property type="nucleotide sequence ID" value="NZ_CP029556.1"/>
</dbReference>
<comment type="similarity">
    <text evidence="2">Belongs to the concentrative nucleoside transporter (CNT) (TC 2.A.41) family.</text>
</comment>
<dbReference type="InterPro" id="IPR008276">
    <property type="entry name" value="C_nuclsd_transpt"/>
</dbReference>
<evidence type="ECO:0000256" key="5">
    <source>
        <dbReference type="ARBA" id="ARBA00022989"/>
    </source>
</evidence>
<dbReference type="AlphaFoldDB" id="A0A344J2X2"/>
<comment type="subcellular location">
    <subcellularLocation>
        <location evidence="1">Cell membrane</location>
        <topology evidence="1">Multi-pass membrane protein</topology>
    </subcellularLocation>
</comment>
<evidence type="ECO:0000259" key="9">
    <source>
        <dbReference type="Pfam" id="PF07662"/>
    </source>
</evidence>
<dbReference type="Proteomes" id="UP000251842">
    <property type="component" value="Chromosome"/>
</dbReference>
<feature type="domain" description="Concentrative nucleoside transporter N-terminal" evidence="8">
    <location>
        <begin position="12"/>
        <end position="85"/>
    </location>
</feature>
<evidence type="ECO:0000256" key="4">
    <source>
        <dbReference type="ARBA" id="ARBA00022692"/>
    </source>
</evidence>
<evidence type="ECO:0000256" key="2">
    <source>
        <dbReference type="ARBA" id="ARBA00009033"/>
    </source>
</evidence>
<dbReference type="Pfam" id="PF07670">
    <property type="entry name" value="Gate"/>
    <property type="match status" value="1"/>
</dbReference>
<dbReference type="Pfam" id="PF01773">
    <property type="entry name" value="Nucleos_tra2_N"/>
    <property type="match status" value="1"/>
</dbReference>
<organism evidence="11 12">
    <name type="scientific">Solilutibacter oculi</name>
    <dbReference type="NCBI Taxonomy" id="2698682"/>
    <lineage>
        <taxon>Bacteria</taxon>
        <taxon>Pseudomonadati</taxon>
        <taxon>Pseudomonadota</taxon>
        <taxon>Gammaproteobacteria</taxon>
        <taxon>Lysobacterales</taxon>
        <taxon>Lysobacteraceae</taxon>
        <taxon>Solilutibacter</taxon>
    </lineage>
</organism>
<dbReference type="GO" id="GO:0015293">
    <property type="term" value="F:symporter activity"/>
    <property type="evidence" value="ECO:0007669"/>
    <property type="project" value="TreeGrafter"/>
</dbReference>
<protein>
    <submittedName>
        <fullName evidence="11">NupC/NupG family nucleoside CNT transporter</fullName>
    </submittedName>
</protein>
<accession>A0A344J2X2</accession>
<keyword evidence="12" id="KW-1185">Reference proteome</keyword>
<proteinExistence type="inferred from homology"/>
<feature type="transmembrane region" description="Helical" evidence="7">
    <location>
        <begin position="171"/>
        <end position="193"/>
    </location>
</feature>
<dbReference type="InterPro" id="IPR002668">
    <property type="entry name" value="CNT_N_dom"/>
</dbReference>
<keyword evidence="3" id="KW-1003">Cell membrane</keyword>
<dbReference type="GO" id="GO:0005886">
    <property type="term" value="C:plasma membrane"/>
    <property type="evidence" value="ECO:0007669"/>
    <property type="project" value="UniProtKB-SubCell"/>
</dbReference>
<evidence type="ECO:0000256" key="7">
    <source>
        <dbReference type="SAM" id="Phobius"/>
    </source>
</evidence>
<evidence type="ECO:0000256" key="6">
    <source>
        <dbReference type="ARBA" id="ARBA00023136"/>
    </source>
</evidence>
<evidence type="ECO:0000313" key="11">
    <source>
        <dbReference type="EMBL" id="AXA83382.1"/>
    </source>
</evidence>
<feature type="transmembrane region" description="Helical" evidence="7">
    <location>
        <begin position="370"/>
        <end position="395"/>
    </location>
</feature>
<dbReference type="Pfam" id="PF07662">
    <property type="entry name" value="Nucleos_tra2_C"/>
    <property type="match status" value="1"/>
</dbReference>
<name>A0A344J2X2_9GAMM</name>
<dbReference type="InterPro" id="IPR011642">
    <property type="entry name" value="Gate_dom"/>
</dbReference>
<gene>
    <name evidence="11" type="ORF">DCD74_00570</name>
</gene>
<evidence type="ECO:0000256" key="3">
    <source>
        <dbReference type="ARBA" id="ARBA00022475"/>
    </source>
</evidence>
<dbReference type="GO" id="GO:0005337">
    <property type="term" value="F:nucleoside transmembrane transporter activity"/>
    <property type="evidence" value="ECO:0007669"/>
    <property type="project" value="InterPro"/>
</dbReference>
<feature type="domain" description="Concentrative nucleoside transporter C-terminal" evidence="9">
    <location>
        <begin position="208"/>
        <end position="425"/>
    </location>
</feature>
<keyword evidence="6 7" id="KW-0472">Membrane</keyword>
<feature type="transmembrane region" description="Helical" evidence="7">
    <location>
        <begin position="265"/>
        <end position="287"/>
    </location>
</feature>
<feature type="transmembrane region" description="Helical" evidence="7">
    <location>
        <begin position="91"/>
        <end position="116"/>
    </location>
</feature>
<keyword evidence="5 7" id="KW-1133">Transmembrane helix</keyword>
<feature type="transmembrane region" description="Helical" evidence="7">
    <location>
        <begin position="36"/>
        <end position="54"/>
    </location>
</feature>
<sequence length="431" mass="45119">MDALSRIGFGLFGLAVLIGVAWLFSNNRRAVDWKLVLTGVALQIGFAALVLLVPGGREVFDWLGHGFVKILEFVNAGSGFIFGSLMDVPKYGFIFAFQVLPTIIFFAALMGVLYHLGVMQAIVKAMAWAITKVMRVSGAETTSVCASVFIGQTEAPLTVRPYIARMTNSELLTMMIGGMAHIAGGVLAAYVGMLGGSDPEQQAFYAKHLLAASIMAAPATLVVAKLLIPETQEPLTRGTVKMEIEKNTANVIDAAASGAADGLKLALNIGAMLLAFIALIALVNAPLTWFGEVTGLAAMIGKPTNLETILGAVLAPVAWVIGVPWQDASTVGSLIGQKVVINEFIAYTELAKITTGQVPGVVLSDEAKLIATYALCGFANFSSIAIQIGGIGGLAPERRSDLARFGLRAVLGGSIATFMTATIAGVLSHFG</sequence>
<dbReference type="OrthoDB" id="9766455at2"/>
<keyword evidence="4 7" id="KW-0812">Transmembrane</keyword>
<evidence type="ECO:0000256" key="1">
    <source>
        <dbReference type="ARBA" id="ARBA00004651"/>
    </source>
</evidence>
<dbReference type="InterPro" id="IPR011657">
    <property type="entry name" value="CNT_C_dom"/>
</dbReference>
<evidence type="ECO:0000259" key="8">
    <source>
        <dbReference type="Pfam" id="PF01773"/>
    </source>
</evidence>
<dbReference type="EMBL" id="CP029556">
    <property type="protein sequence ID" value="AXA83382.1"/>
    <property type="molecule type" value="Genomic_DNA"/>
</dbReference>
<evidence type="ECO:0000313" key="12">
    <source>
        <dbReference type="Proteomes" id="UP000251842"/>
    </source>
</evidence>
<feature type="transmembrane region" description="Helical" evidence="7">
    <location>
        <begin position="407"/>
        <end position="430"/>
    </location>
</feature>
<dbReference type="KEGG" id="lue:DCD74_00570"/>
<feature type="transmembrane region" description="Helical" evidence="7">
    <location>
        <begin position="7"/>
        <end position="24"/>
    </location>
</feature>
<reference evidence="12" key="1">
    <citation type="submission" date="2018-05" db="EMBL/GenBank/DDBJ databases">
        <title>Luteimonas pekinense sp. nov., isolated from human Meibomian gland secretions, Beijing, China.</title>
        <authorList>
            <person name="Wen T."/>
            <person name="Bai H."/>
            <person name="Lv H."/>
        </authorList>
    </citation>
    <scope>NUCLEOTIDE SEQUENCE [LARGE SCALE GENOMIC DNA]</scope>
    <source>
        <strain evidence="12">83-4</strain>
    </source>
</reference>
<feature type="transmembrane region" description="Helical" evidence="7">
    <location>
        <begin position="205"/>
        <end position="228"/>
    </location>
</feature>
<dbReference type="PANTHER" id="PTHR10590:SF4">
    <property type="entry name" value="SOLUTE CARRIER FAMILY 28 MEMBER 3"/>
    <property type="match status" value="1"/>
</dbReference>
<feature type="domain" description="Nucleoside transporter/FeoB GTPase Gate" evidence="10">
    <location>
        <begin position="96"/>
        <end position="195"/>
    </location>
</feature>